<keyword evidence="2" id="KW-1185">Reference proteome</keyword>
<gene>
    <name evidence="1" type="ORF">OCH7691_00727</name>
</gene>
<dbReference type="OrthoDB" id="7888976at2"/>
<evidence type="ECO:0008006" key="3">
    <source>
        <dbReference type="Google" id="ProtNLM"/>
    </source>
</evidence>
<dbReference type="RefSeq" id="WP_085882036.1">
    <property type="nucleotide sequence ID" value="NZ_FWFR01000001.1"/>
</dbReference>
<proteinExistence type="predicted"/>
<dbReference type="Proteomes" id="UP000193200">
    <property type="component" value="Unassembled WGS sequence"/>
</dbReference>
<dbReference type="SUPFAM" id="SSF48371">
    <property type="entry name" value="ARM repeat"/>
    <property type="match status" value="1"/>
</dbReference>
<dbReference type="InterPro" id="IPR019285">
    <property type="entry name" value="DUF2336"/>
</dbReference>
<dbReference type="Gene3D" id="1.25.10.10">
    <property type="entry name" value="Leucine-rich Repeat Variant"/>
    <property type="match status" value="1"/>
</dbReference>
<reference evidence="1 2" key="1">
    <citation type="submission" date="2017-03" db="EMBL/GenBank/DDBJ databases">
        <authorList>
            <person name="Afonso C.L."/>
            <person name="Miller P.J."/>
            <person name="Scott M.A."/>
            <person name="Spackman E."/>
            <person name="Goraichik I."/>
            <person name="Dimitrov K.M."/>
            <person name="Suarez D.L."/>
            <person name="Swayne D.E."/>
        </authorList>
    </citation>
    <scope>NUCLEOTIDE SEQUENCE [LARGE SCALE GENOMIC DNA]</scope>
    <source>
        <strain evidence="1 2">CECT 7691</strain>
    </source>
</reference>
<dbReference type="AlphaFoldDB" id="A0A1Y5RXN1"/>
<organism evidence="1 2">
    <name type="scientific">Oceanibacterium hippocampi</name>
    <dbReference type="NCBI Taxonomy" id="745714"/>
    <lineage>
        <taxon>Bacteria</taxon>
        <taxon>Pseudomonadati</taxon>
        <taxon>Pseudomonadota</taxon>
        <taxon>Alphaproteobacteria</taxon>
        <taxon>Sneathiellales</taxon>
        <taxon>Sneathiellaceae</taxon>
        <taxon>Oceanibacterium</taxon>
    </lineage>
</organism>
<protein>
    <recommendedName>
        <fullName evidence="3">DUF2336 domain-containing protein</fullName>
    </recommendedName>
</protein>
<evidence type="ECO:0000313" key="2">
    <source>
        <dbReference type="Proteomes" id="UP000193200"/>
    </source>
</evidence>
<accession>A0A1Y5RXN1</accession>
<dbReference type="InterPro" id="IPR011989">
    <property type="entry name" value="ARM-like"/>
</dbReference>
<evidence type="ECO:0000313" key="1">
    <source>
        <dbReference type="EMBL" id="SLN25339.1"/>
    </source>
</evidence>
<dbReference type="Pfam" id="PF10098">
    <property type="entry name" value="DUF2336"/>
    <property type="match status" value="1"/>
</dbReference>
<dbReference type="EMBL" id="FWFR01000001">
    <property type="protein sequence ID" value="SLN25339.1"/>
    <property type="molecule type" value="Genomic_DNA"/>
</dbReference>
<dbReference type="InterPro" id="IPR016024">
    <property type="entry name" value="ARM-type_fold"/>
</dbReference>
<dbReference type="InParanoid" id="A0A1Y5RXN1"/>
<sequence length="419" mass="46112">MLKRLLNRSRALDRAKSETERYEISRELLEGADPKTRADMARREDVRPEVLYYLAGDDEAVVRLEIAGNAKTPAQANLLLASDRDDEVRCQLALKIGRLLPTLDCETQVVVRERTIEVLDILANDQLPKVRAILAEELKTCVAAPKSVILKLAQDIEAIVAAPILEYSPLLSDQDLLEIIAAGVAEGAMPAIARRRDLPAEVSDAVVASLEIPAIAALLANPSTQIREETLDMILDHAEDLECLHEPVVMRADLSVRAIKRIAGFVAASLVDILVSNNELPDDVEQDLKEAVRKRIAEAEAAPNDDDPGEVEAQRLSSLGKLDEEAITFALDANHAEFVIHGLALRSDIAPGTVRRIFAARNAKAITALAWKSNLSMRCALKMQNFARVPPKERVNARNGVHFALKPEDMEWQLSFFVG</sequence>
<name>A0A1Y5RXN1_9PROT</name>